<proteinExistence type="predicted"/>
<name>A0A162CMU9_9BACI</name>
<dbReference type="PANTHER" id="PTHR43280:SF2">
    <property type="entry name" value="HTH-TYPE TRANSCRIPTIONAL REGULATOR EXSA"/>
    <property type="match status" value="1"/>
</dbReference>
<dbReference type="EMBL" id="LTAO01000040">
    <property type="protein sequence ID" value="KYG25599.1"/>
    <property type="molecule type" value="Genomic_DNA"/>
</dbReference>
<sequence length="258" mass="30746">MFLLDYCDYSCHNPNHDRIYRPNGLGFYLFLRFYKPMRLVLNDKIVITKAGACILYTPTAPQDYEAIQEFQNSYVHFSTTKEQVELYEIPLNKVFYPYHLEKMDELFQQLQSEFLSPSKLKNEMMDALLRHLFVECSRQLDQPLESKEFGVLYHSFLKLRLELITQCEKDWKVSELCKMVHLEKSQFYTYYEKFFFISPKADLLNARMNKAKQLLKNKASIIQIVAESCGFFSASHFSRQFKRSTGFTPKEYREKQLL</sequence>
<keyword evidence="6" id="KW-1185">Reference proteome</keyword>
<dbReference type="SMART" id="SM00342">
    <property type="entry name" value="HTH_ARAC"/>
    <property type="match status" value="1"/>
</dbReference>
<evidence type="ECO:0000259" key="4">
    <source>
        <dbReference type="PROSITE" id="PS01124"/>
    </source>
</evidence>
<dbReference type="AlphaFoldDB" id="A0A162CMU9"/>
<dbReference type="STRING" id="519424.AZF04_14020"/>
<gene>
    <name evidence="5" type="ORF">AZF04_14020</name>
</gene>
<dbReference type="GO" id="GO:0003700">
    <property type="term" value="F:DNA-binding transcription factor activity"/>
    <property type="evidence" value="ECO:0007669"/>
    <property type="project" value="InterPro"/>
</dbReference>
<dbReference type="InterPro" id="IPR018062">
    <property type="entry name" value="HTH_AraC-typ_CS"/>
</dbReference>
<dbReference type="RefSeq" id="WP_061950362.1">
    <property type="nucleotide sequence ID" value="NZ_LTAO01000040.1"/>
</dbReference>
<dbReference type="PANTHER" id="PTHR43280">
    <property type="entry name" value="ARAC-FAMILY TRANSCRIPTIONAL REGULATOR"/>
    <property type="match status" value="1"/>
</dbReference>
<keyword evidence="1" id="KW-0805">Transcription regulation</keyword>
<evidence type="ECO:0000256" key="2">
    <source>
        <dbReference type="ARBA" id="ARBA00023125"/>
    </source>
</evidence>
<dbReference type="InterPro" id="IPR018060">
    <property type="entry name" value="HTH_AraC"/>
</dbReference>
<dbReference type="PRINTS" id="PR00032">
    <property type="entry name" value="HTHARAC"/>
</dbReference>
<keyword evidence="2" id="KW-0238">DNA-binding</keyword>
<organism evidence="5 6">
    <name type="scientific">Alkalihalobacillus trypoxylicola</name>
    <dbReference type="NCBI Taxonomy" id="519424"/>
    <lineage>
        <taxon>Bacteria</taxon>
        <taxon>Bacillati</taxon>
        <taxon>Bacillota</taxon>
        <taxon>Bacilli</taxon>
        <taxon>Bacillales</taxon>
        <taxon>Bacillaceae</taxon>
        <taxon>Alkalihalobacillus</taxon>
    </lineage>
</organism>
<dbReference type="PROSITE" id="PS00041">
    <property type="entry name" value="HTH_ARAC_FAMILY_1"/>
    <property type="match status" value="1"/>
</dbReference>
<dbReference type="InterPro" id="IPR020449">
    <property type="entry name" value="Tscrpt_reg_AraC-type_HTH"/>
</dbReference>
<evidence type="ECO:0000313" key="5">
    <source>
        <dbReference type="EMBL" id="KYG25599.1"/>
    </source>
</evidence>
<dbReference type="OrthoDB" id="345425at2"/>
<evidence type="ECO:0000256" key="3">
    <source>
        <dbReference type="ARBA" id="ARBA00023163"/>
    </source>
</evidence>
<protein>
    <recommendedName>
        <fullName evidence="4">HTH araC/xylS-type domain-containing protein</fullName>
    </recommendedName>
</protein>
<dbReference type="SUPFAM" id="SSF51215">
    <property type="entry name" value="Regulatory protein AraC"/>
    <property type="match status" value="1"/>
</dbReference>
<keyword evidence="3" id="KW-0804">Transcription</keyword>
<reference evidence="5" key="1">
    <citation type="submission" date="2016-02" db="EMBL/GenBank/DDBJ databases">
        <title>Genome sequence of Bacillus trypoxylicola KCTC 13244(T).</title>
        <authorList>
            <person name="Jeong H."/>
            <person name="Park S.-H."/>
            <person name="Choi S.-K."/>
        </authorList>
    </citation>
    <scope>NUCLEOTIDE SEQUENCE [LARGE SCALE GENOMIC DNA]</scope>
    <source>
        <strain evidence="5">KCTC 13244</strain>
    </source>
</reference>
<dbReference type="Gene3D" id="1.10.10.60">
    <property type="entry name" value="Homeodomain-like"/>
    <property type="match status" value="2"/>
</dbReference>
<feature type="domain" description="HTH araC/xylS-type" evidence="4">
    <location>
        <begin position="157"/>
        <end position="255"/>
    </location>
</feature>
<accession>A0A162CMU9</accession>
<evidence type="ECO:0000313" key="6">
    <source>
        <dbReference type="Proteomes" id="UP000075806"/>
    </source>
</evidence>
<dbReference type="InterPro" id="IPR009057">
    <property type="entry name" value="Homeodomain-like_sf"/>
</dbReference>
<dbReference type="Pfam" id="PF12833">
    <property type="entry name" value="HTH_18"/>
    <property type="match status" value="1"/>
</dbReference>
<evidence type="ECO:0000256" key="1">
    <source>
        <dbReference type="ARBA" id="ARBA00023015"/>
    </source>
</evidence>
<dbReference type="GO" id="GO:0043565">
    <property type="term" value="F:sequence-specific DNA binding"/>
    <property type="evidence" value="ECO:0007669"/>
    <property type="project" value="InterPro"/>
</dbReference>
<dbReference type="PROSITE" id="PS01124">
    <property type="entry name" value="HTH_ARAC_FAMILY_2"/>
    <property type="match status" value="1"/>
</dbReference>
<dbReference type="Proteomes" id="UP000075806">
    <property type="component" value="Unassembled WGS sequence"/>
</dbReference>
<comment type="caution">
    <text evidence="5">The sequence shown here is derived from an EMBL/GenBank/DDBJ whole genome shotgun (WGS) entry which is preliminary data.</text>
</comment>
<dbReference type="InterPro" id="IPR037923">
    <property type="entry name" value="HTH-like"/>
</dbReference>
<dbReference type="SUPFAM" id="SSF46689">
    <property type="entry name" value="Homeodomain-like"/>
    <property type="match status" value="1"/>
</dbReference>